<evidence type="ECO:0000313" key="4">
    <source>
        <dbReference type="Proteomes" id="UP000219020"/>
    </source>
</evidence>
<dbReference type="Gene3D" id="3.40.50.1000">
    <property type="entry name" value="HAD superfamily/HAD-like"/>
    <property type="match status" value="1"/>
</dbReference>
<feature type="domain" description="Sucrose phosphatase-like" evidence="2">
    <location>
        <begin position="18"/>
        <end position="254"/>
    </location>
</feature>
<dbReference type="SFLD" id="SFLDG01141">
    <property type="entry name" value="C2.B.1:_Sucrose_Phosphatase_Li"/>
    <property type="match status" value="1"/>
</dbReference>
<dbReference type="InterPro" id="IPR006380">
    <property type="entry name" value="SPP-like_dom"/>
</dbReference>
<dbReference type="PANTHER" id="PTHR10000:SF57">
    <property type="entry name" value="KANOSAMINE-6-PHOSPHATE PHOSPHATASE"/>
    <property type="match status" value="1"/>
</dbReference>
<keyword evidence="1 3" id="KW-0378">Hydrolase</keyword>
<dbReference type="PANTHER" id="PTHR10000">
    <property type="entry name" value="PHOSPHOSERINE PHOSPHATASE"/>
    <property type="match status" value="1"/>
</dbReference>
<comment type="caution">
    <text evidence="3">The sequence shown here is derived from an EMBL/GenBank/DDBJ whole genome shotgun (WGS) entry which is preliminary data.</text>
</comment>
<dbReference type="RefSeq" id="WP_097355933.1">
    <property type="nucleotide sequence ID" value="NZ_CAWNJE010000005.1"/>
</dbReference>
<dbReference type="SFLD" id="SFLDG01140">
    <property type="entry name" value="C2.B:_Phosphomannomutase_and_P"/>
    <property type="match status" value="1"/>
</dbReference>
<gene>
    <name evidence="3" type="ORF">BTN49_0688</name>
</gene>
<organism evidence="3 4">
    <name type="scientific">Candidatus Enterovibrio escicola</name>
    <dbReference type="NCBI Taxonomy" id="1927127"/>
    <lineage>
        <taxon>Bacteria</taxon>
        <taxon>Pseudomonadati</taxon>
        <taxon>Pseudomonadota</taxon>
        <taxon>Gammaproteobacteria</taxon>
        <taxon>Vibrionales</taxon>
        <taxon>Vibrionaceae</taxon>
        <taxon>Enterovibrio</taxon>
    </lineage>
</organism>
<dbReference type="SFLD" id="SFLDS00003">
    <property type="entry name" value="Haloacid_Dehalogenase"/>
    <property type="match status" value="1"/>
</dbReference>
<dbReference type="InterPro" id="IPR036412">
    <property type="entry name" value="HAD-like_sf"/>
</dbReference>
<dbReference type="GO" id="GO:0016791">
    <property type="term" value="F:phosphatase activity"/>
    <property type="evidence" value="ECO:0007669"/>
    <property type="project" value="TreeGrafter"/>
</dbReference>
<evidence type="ECO:0000256" key="1">
    <source>
        <dbReference type="ARBA" id="ARBA00022801"/>
    </source>
</evidence>
<evidence type="ECO:0000313" key="3">
    <source>
        <dbReference type="EMBL" id="PCS23719.1"/>
    </source>
</evidence>
<dbReference type="Pfam" id="PF05116">
    <property type="entry name" value="S6PP"/>
    <property type="match status" value="1"/>
</dbReference>
<accession>A0A2A5T689</accession>
<sequence>MSFLNKLPIEFPFPNKVQTVICCDLDETYIPFDSNNKSKGGVECLEGFMCSKGVENGMVLGWITGSSRNAIFHKVHNYINRSPSFICCSLSTEFYWIKVGELKSSKSWKQRIIKSGYDRYKVGEIIKSAKNKNIVLIKQPDNYQGDFKISYYYKINDNIESDFSWLKEEAANANCHIILTKSNPAVSDHSDYYDIEFIPTCCGKDEAVLFVMQKLGLDKKAIYSFGDSCNDFPMFLKSGNGYLVSNADPYAIALYGSCLEKAYCHGILSVLNRI</sequence>
<dbReference type="GO" id="GO:0005829">
    <property type="term" value="C:cytosol"/>
    <property type="evidence" value="ECO:0007669"/>
    <property type="project" value="TreeGrafter"/>
</dbReference>
<proteinExistence type="predicted"/>
<name>A0A2A5T689_9GAMM</name>
<dbReference type="GeneID" id="66951113"/>
<reference evidence="4" key="1">
    <citation type="submission" date="2017-04" db="EMBL/GenBank/DDBJ databases">
        <title>Genome evolution of the luminous symbionts of deep sea anglerfish.</title>
        <authorList>
            <person name="Hendry T.A."/>
        </authorList>
    </citation>
    <scope>NUCLEOTIDE SEQUENCE [LARGE SCALE GENOMIC DNA]</scope>
</reference>
<evidence type="ECO:0000259" key="2">
    <source>
        <dbReference type="Pfam" id="PF05116"/>
    </source>
</evidence>
<dbReference type="Gene3D" id="3.30.70.1410">
    <property type="entry name" value="yhjk (haloacid dehalogenase-like hydrolase protein) domain"/>
    <property type="match status" value="1"/>
</dbReference>
<dbReference type="Proteomes" id="UP000219020">
    <property type="component" value="Unassembled WGS sequence"/>
</dbReference>
<dbReference type="EMBL" id="NBYY01000009">
    <property type="protein sequence ID" value="PCS23719.1"/>
    <property type="molecule type" value="Genomic_DNA"/>
</dbReference>
<dbReference type="AlphaFoldDB" id="A0A2A5T689"/>
<protein>
    <submittedName>
        <fullName evidence="3">Hydrolase</fullName>
    </submittedName>
</protein>
<dbReference type="InterPro" id="IPR023214">
    <property type="entry name" value="HAD_sf"/>
</dbReference>
<dbReference type="SUPFAM" id="SSF56784">
    <property type="entry name" value="HAD-like"/>
    <property type="match status" value="1"/>
</dbReference>
<keyword evidence="4" id="KW-1185">Reference proteome</keyword>
<dbReference type="GO" id="GO:0000287">
    <property type="term" value="F:magnesium ion binding"/>
    <property type="evidence" value="ECO:0007669"/>
    <property type="project" value="TreeGrafter"/>
</dbReference>